<sequence length="572" mass="62655">MTPFKFPPPPPPPPKAPSNDAQNPYSSQRGGLHTARGDRHRGRGFVGRARGNNQGSSRGAYGLGGGSGDVRGREGSRGSYQQRGRGGLPNQAFTQGQRQQQYQQPPQQGTSPPNTRPFPNGTPGNPLFGAPLPVGGQALPVDPAAFAQAMAFMSTPAGMQTMTAFANHIAGNNVTPQSPLSPPSQQLPPQLYQSPSESGSVRKRKRNERAINYQSQQNPVTVQNPQPRGQKPPRAKAAAPPAVPGFGFSLPPVPPPQPSDTPKLGSKHDQKKRKVILGLTHREEDLESSAEEDIDEEAVFVSNVKVEGGVVFEHEGESISLQTPAEIAAWIKDRRKQFPTRKRIAEKAQEAAAKRASELEFLRKIKGGANKKRVEVQRTRTTTKDMKVFSETRRSDLEELRKNARESVKESVSLEQKKSQTPIGARKPKCIDLGLGYDSETVSEEDESSELEDSSVVSSSEDADADSDRESDDSDAPPVQHSSTRAPTPITVPPPPLTQVVKEPEAERPDICFRWKQFGKCKYGSHCRYSHPQKEEPKRMGLYEKMVEQELEKADRLALDAIKYLGRHGFLG</sequence>
<dbReference type="RefSeq" id="XP_033688123.1">
    <property type="nucleotide sequence ID" value="XM_033828079.1"/>
</dbReference>
<evidence type="ECO:0000256" key="4">
    <source>
        <dbReference type="PROSITE-ProRule" id="PRU00723"/>
    </source>
</evidence>
<dbReference type="Pfam" id="PF00642">
    <property type="entry name" value="zf-CCCH"/>
    <property type="match status" value="1"/>
</dbReference>
<feature type="compositionally biased region" description="Low complexity" evidence="5">
    <location>
        <begin position="235"/>
        <end position="250"/>
    </location>
</feature>
<feature type="compositionally biased region" description="Low complexity" evidence="5">
    <location>
        <begin position="187"/>
        <end position="196"/>
    </location>
</feature>
<feature type="compositionally biased region" description="Polar residues" evidence="5">
    <location>
        <begin position="19"/>
        <end position="29"/>
    </location>
</feature>
<evidence type="ECO:0000313" key="7">
    <source>
        <dbReference type="EMBL" id="KAF2253119.1"/>
    </source>
</evidence>
<accession>A0A6A6IS77</accession>
<keyword evidence="3 4" id="KW-0862">Zinc</keyword>
<feature type="compositionally biased region" description="Acidic residues" evidence="5">
    <location>
        <begin position="461"/>
        <end position="475"/>
    </location>
</feature>
<dbReference type="PANTHER" id="PTHR13309:SF0">
    <property type="entry name" value="FMR1-INTERACTING PROTEIN NUFIP1"/>
    <property type="match status" value="1"/>
</dbReference>
<evidence type="ECO:0000256" key="3">
    <source>
        <dbReference type="ARBA" id="ARBA00022833"/>
    </source>
</evidence>
<dbReference type="GO" id="GO:0000492">
    <property type="term" value="P:box C/D snoRNP assembly"/>
    <property type="evidence" value="ECO:0007669"/>
    <property type="project" value="TreeGrafter"/>
</dbReference>
<feature type="compositionally biased region" description="Acidic residues" evidence="5">
    <location>
        <begin position="441"/>
        <end position="453"/>
    </location>
</feature>
<dbReference type="AlphaFoldDB" id="A0A6A6IS77"/>
<feature type="compositionally biased region" description="Low complexity" evidence="5">
    <location>
        <begin position="214"/>
        <end position="227"/>
    </location>
</feature>
<feature type="compositionally biased region" description="Pro residues" evidence="5">
    <location>
        <begin position="1"/>
        <end position="16"/>
    </location>
</feature>
<proteinExistence type="predicted"/>
<feature type="zinc finger region" description="C3H1-type" evidence="4">
    <location>
        <begin position="506"/>
        <end position="534"/>
    </location>
</feature>
<dbReference type="GO" id="GO:0005634">
    <property type="term" value="C:nucleus"/>
    <property type="evidence" value="ECO:0007669"/>
    <property type="project" value="TreeGrafter"/>
</dbReference>
<dbReference type="InterPro" id="IPR039136">
    <property type="entry name" value="NUFIP1-like"/>
</dbReference>
<dbReference type="Proteomes" id="UP000800094">
    <property type="component" value="Unassembled WGS sequence"/>
</dbReference>
<dbReference type="GO" id="GO:0008270">
    <property type="term" value="F:zinc ion binding"/>
    <property type="evidence" value="ECO:0007669"/>
    <property type="project" value="UniProtKB-KW"/>
</dbReference>
<dbReference type="SMART" id="SM00356">
    <property type="entry name" value="ZnF_C3H1"/>
    <property type="match status" value="1"/>
</dbReference>
<feature type="region of interest" description="Disordered" evidence="5">
    <location>
        <begin position="173"/>
        <end position="273"/>
    </location>
</feature>
<organism evidence="7 8">
    <name type="scientific">Trematosphaeria pertusa</name>
    <dbReference type="NCBI Taxonomy" id="390896"/>
    <lineage>
        <taxon>Eukaryota</taxon>
        <taxon>Fungi</taxon>
        <taxon>Dikarya</taxon>
        <taxon>Ascomycota</taxon>
        <taxon>Pezizomycotina</taxon>
        <taxon>Dothideomycetes</taxon>
        <taxon>Pleosporomycetidae</taxon>
        <taxon>Pleosporales</taxon>
        <taxon>Massarineae</taxon>
        <taxon>Trematosphaeriaceae</taxon>
        <taxon>Trematosphaeria</taxon>
    </lineage>
</organism>
<feature type="compositionally biased region" description="Low complexity" evidence="5">
    <location>
        <begin position="95"/>
        <end position="109"/>
    </location>
</feature>
<feature type="region of interest" description="Disordered" evidence="5">
    <location>
        <begin position="372"/>
        <end position="503"/>
    </location>
</feature>
<gene>
    <name evidence="7" type="ORF">BU26DRAFT_515492</name>
</gene>
<dbReference type="PANTHER" id="PTHR13309">
    <property type="entry name" value="NUCLEAR FRAGILE X MENTAL RETARDATION PROTEIN INTERACTING PROTEIN 1"/>
    <property type="match status" value="1"/>
</dbReference>
<dbReference type="OrthoDB" id="273070at2759"/>
<keyword evidence="8" id="KW-1185">Reference proteome</keyword>
<dbReference type="SUPFAM" id="SSF90229">
    <property type="entry name" value="CCCH zinc finger"/>
    <property type="match status" value="1"/>
</dbReference>
<dbReference type="Pfam" id="PF10453">
    <property type="entry name" value="NUFIP1"/>
    <property type="match status" value="1"/>
</dbReference>
<reference evidence="7" key="1">
    <citation type="journal article" date="2020" name="Stud. Mycol.">
        <title>101 Dothideomycetes genomes: a test case for predicting lifestyles and emergence of pathogens.</title>
        <authorList>
            <person name="Haridas S."/>
            <person name="Albert R."/>
            <person name="Binder M."/>
            <person name="Bloem J."/>
            <person name="Labutti K."/>
            <person name="Salamov A."/>
            <person name="Andreopoulos B."/>
            <person name="Baker S."/>
            <person name="Barry K."/>
            <person name="Bills G."/>
            <person name="Bluhm B."/>
            <person name="Cannon C."/>
            <person name="Castanera R."/>
            <person name="Culley D."/>
            <person name="Daum C."/>
            <person name="Ezra D."/>
            <person name="Gonzalez J."/>
            <person name="Henrissat B."/>
            <person name="Kuo A."/>
            <person name="Liang C."/>
            <person name="Lipzen A."/>
            <person name="Lutzoni F."/>
            <person name="Magnuson J."/>
            <person name="Mondo S."/>
            <person name="Nolan M."/>
            <person name="Ohm R."/>
            <person name="Pangilinan J."/>
            <person name="Park H.-J."/>
            <person name="Ramirez L."/>
            <person name="Alfaro M."/>
            <person name="Sun H."/>
            <person name="Tritt A."/>
            <person name="Yoshinaga Y."/>
            <person name="Zwiers L.-H."/>
            <person name="Turgeon B."/>
            <person name="Goodwin S."/>
            <person name="Spatafora J."/>
            <person name="Crous P."/>
            <person name="Grigoriev I."/>
        </authorList>
    </citation>
    <scope>NUCLEOTIDE SEQUENCE</scope>
    <source>
        <strain evidence="7">CBS 122368</strain>
    </source>
</reference>
<keyword evidence="2 4" id="KW-0863">Zinc-finger</keyword>
<dbReference type="GO" id="GO:0003723">
    <property type="term" value="F:RNA binding"/>
    <property type="evidence" value="ECO:0007669"/>
    <property type="project" value="InterPro"/>
</dbReference>
<name>A0A6A6IS77_9PLEO</name>
<dbReference type="Gene3D" id="4.10.1000.10">
    <property type="entry name" value="Zinc finger, CCCH-type"/>
    <property type="match status" value="1"/>
</dbReference>
<dbReference type="GeneID" id="54581409"/>
<dbReference type="InterPro" id="IPR036855">
    <property type="entry name" value="Znf_CCCH_sf"/>
</dbReference>
<evidence type="ECO:0000256" key="2">
    <source>
        <dbReference type="ARBA" id="ARBA00022771"/>
    </source>
</evidence>
<evidence type="ECO:0000259" key="6">
    <source>
        <dbReference type="PROSITE" id="PS50103"/>
    </source>
</evidence>
<evidence type="ECO:0000256" key="1">
    <source>
        <dbReference type="ARBA" id="ARBA00022723"/>
    </source>
</evidence>
<dbReference type="InterPro" id="IPR000571">
    <property type="entry name" value="Znf_CCCH"/>
</dbReference>
<dbReference type="EMBL" id="ML987191">
    <property type="protein sequence ID" value="KAF2253119.1"/>
    <property type="molecule type" value="Genomic_DNA"/>
</dbReference>
<dbReference type="InterPro" id="IPR019496">
    <property type="entry name" value="NUFIP1_cons_dom"/>
</dbReference>
<feature type="compositionally biased region" description="Basic and acidic residues" evidence="5">
    <location>
        <begin position="372"/>
        <end position="409"/>
    </location>
</feature>
<evidence type="ECO:0000313" key="8">
    <source>
        <dbReference type="Proteomes" id="UP000800094"/>
    </source>
</evidence>
<feature type="region of interest" description="Disordered" evidence="5">
    <location>
        <begin position="1"/>
        <end position="134"/>
    </location>
</feature>
<dbReference type="PROSITE" id="PS50103">
    <property type="entry name" value="ZF_C3H1"/>
    <property type="match status" value="1"/>
</dbReference>
<protein>
    <recommendedName>
        <fullName evidence="6">C3H1-type domain-containing protein</fullName>
    </recommendedName>
</protein>
<feature type="domain" description="C3H1-type" evidence="6">
    <location>
        <begin position="506"/>
        <end position="534"/>
    </location>
</feature>
<keyword evidence="1 4" id="KW-0479">Metal-binding</keyword>
<evidence type="ECO:0000256" key="5">
    <source>
        <dbReference type="SAM" id="MobiDB-lite"/>
    </source>
</evidence>